<dbReference type="Gene3D" id="3.40.50.720">
    <property type="entry name" value="NAD(P)-binding Rossmann-like Domain"/>
    <property type="match status" value="1"/>
</dbReference>
<feature type="domain" description="C-methyltransferase" evidence="1">
    <location>
        <begin position="182"/>
        <end position="340"/>
    </location>
</feature>
<dbReference type="Pfam" id="PF13489">
    <property type="entry name" value="Methyltransf_23"/>
    <property type="match status" value="1"/>
</dbReference>
<name>A0A098E7G4_9ZZZZ</name>
<protein>
    <submittedName>
        <fullName evidence="2">NDP-hexose 3-C-methyltransferase TylCIII</fullName>
    </submittedName>
</protein>
<evidence type="ECO:0000259" key="1">
    <source>
        <dbReference type="Pfam" id="PF08484"/>
    </source>
</evidence>
<keyword evidence="2" id="KW-0808">Transferase</keyword>
<proteinExistence type="predicted"/>
<gene>
    <name evidence="2" type="ORF">MSIBF_A180007</name>
</gene>
<accession>A0A098E7G4</accession>
<keyword evidence="2" id="KW-0489">Methyltransferase</keyword>
<dbReference type="InterPro" id="IPR029063">
    <property type="entry name" value="SAM-dependent_MTases_sf"/>
</dbReference>
<dbReference type="Pfam" id="PF08484">
    <property type="entry name" value="Methyltransf_14"/>
    <property type="match status" value="1"/>
</dbReference>
<evidence type="ECO:0000313" key="2">
    <source>
        <dbReference type="EMBL" id="CEG11947.1"/>
    </source>
</evidence>
<dbReference type="AlphaFoldDB" id="A0A098E7G4"/>
<dbReference type="InterPro" id="IPR013691">
    <property type="entry name" value="MeTrfase_14"/>
</dbReference>
<dbReference type="Gene3D" id="3.40.50.150">
    <property type="entry name" value="Vaccinia Virus protein VP39"/>
    <property type="match status" value="1"/>
</dbReference>
<dbReference type="GO" id="GO:0032259">
    <property type="term" value="P:methylation"/>
    <property type="evidence" value="ECO:0007669"/>
    <property type="project" value="UniProtKB-KW"/>
</dbReference>
<dbReference type="SUPFAM" id="SSF53335">
    <property type="entry name" value="S-adenosyl-L-methionine-dependent methyltransferases"/>
    <property type="match status" value="1"/>
</dbReference>
<dbReference type="EMBL" id="CCXY01000090">
    <property type="protein sequence ID" value="CEG11947.1"/>
    <property type="molecule type" value="Genomic_DNA"/>
</dbReference>
<sequence>MYQYHYGYRSGTNKTMSSHLKSIAKSVQKMVKLQEGNVILDIGSNDATLLKCYDENGLQKIGIDPTGEQFSEYYPEDIKLVSDYFNASNYFSVCSDKKAKVITSIAMFYDLESPMSFVEDIKKVLHPDGIWILEQSYMSTMLKMNSFDTVCHEHLEYYSLKQIDWMLKKNDMRIIDVEFNDINGGSFRVYACHKNSIYESNQEKIDQIFSNEKKLKLDSEQPYKEFKDKIFNLRNELCNFLSVEKSKGKSIYIYGASTKGNVLLNFYNIDNTIITAAADRNPEKWGRKTPGTNIPIISEEEARKAKPSYFLVLPWHFKNEFIKREAKFLASGGKFIFPLPEIVIIGDKNKHYIFK</sequence>
<dbReference type="GO" id="GO:0008168">
    <property type="term" value="F:methyltransferase activity"/>
    <property type="evidence" value="ECO:0007669"/>
    <property type="project" value="UniProtKB-KW"/>
</dbReference>
<organism evidence="2">
    <name type="scientific">groundwater metagenome</name>
    <dbReference type="NCBI Taxonomy" id="717931"/>
    <lineage>
        <taxon>unclassified sequences</taxon>
        <taxon>metagenomes</taxon>
        <taxon>ecological metagenomes</taxon>
    </lineage>
</organism>
<reference evidence="2" key="1">
    <citation type="submission" date="2014-09" db="EMBL/GenBank/DDBJ databases">
        <authorList>
            <person name="Probst J Alexander"/>
        </authorList>
    </citation>
    <scope>NUCLEOTIDE SEQUENCE</scope>
</reference>